<feature type="compositionally biased region" description="Polar residues" evidence="6">
    <location>
        <begin position="306"/>
        <end position="318"/>
    </location>
</feature>
<feature type="transmembrane region" description="Helical" evidence="7">
    <location>
        <begin position="552"/>
        <end position="570"/>
    </location>
</feature>
<feature type="transmembrane region" description="Helical" evidence="7">
    <location>
        <begin position="766"/>
        <end position="785"/>
    </location>
</feature>
<feature type="region of interest" description="Disordered" evidence="6">
    <location>
        <begin position="126"/>
        <end position="167"/>
    </location>
</feature>
<evidence type="ECO:0000256" key="6">
    <source>
        <dbReference type="SAM" id="MobiDB-lite"/>
    </source>
</evidence>
<comment type="subcellular location">
    <subcellularLocation>
        <location evidence="1">Membrane</location>
        <topology evidence="1">Multi-pass membrane protein</topology>
    </subcellularLocation>
</comment>
<keyword evidence="2 7" id="KW-0812">Transmembrane</keyword>
<evidence type="ECO:0000256" key="3">
    <source>
        <dbReference type="ARBA" id="ARBA00022989"/>
    </source>
</evidence>
<dbReference type="PANTHER" id="PTHR31082">
    <property type="entry name" value="PHEROMONE-REGULATED MEMBRANE PROTEIN 10"/>
    <property type="match status" value="1"/>
</dbReference>
<feature type="domain" description="Threonine/Serine exporter ThrE" evidence="9">
    <location>
        <begin position="700"/>
        <end position="819"/>
    </location>
</feature>
<dbReference type="GO" id="GO:0022857">
    <property type="term" value="F:transmembrane transporter activity"/>
    <property type="evidence" value="ECO:0007669"/>
    <property type="project" value="InterPro"/>
</dbReference>
<dbReference type="InterPro" id="IPR010619">
    <property type="entry name" value="ThrE-like_N"/>
</dbReference>
<dbReference type="AlphaFoldDB" id="C5FV52"/>
<feature type="compositionally biased region" description="Polar residues" evidence="6">
    <location>
        <begin position="126"/>
        <end position="138"/>
    </location>
</feature>
<dbReference type="eggNOG" id="ENOG502QPMM">
    <property type="taxonomic scope" value="Eukaryota"/>
</dbReference>
<dbReference type="Pfam" id="PF12821">
    <property type="entry name" value="ThrE_2"/>
    <property type="match status" value="1"/>
</dbReference>
<reference evidence="11" key="1">
    <citation type="journal article" date="2012" name="MBio">
        <title>Comparative genome analysis of Trichophyton rubrum and related dermatophytes reveals candidate genes involved in infection.</title>
        <authorList>
            <person name="Martinez D.A."/>
            <person name="Oliver B.G."/>
            <person name="Graeser Y."/>
            <person name="Goldberg J.M."/>
            <person name="Li W."/>
            <person name="Martinez-Rossi N.M."/>
            <person name="Monod M."/>
            <person name="Shelest E."/>
            <person name="Barton R.C."/>
            <person name="Birch E."/>
            <person name="Brakhage A.A."/>
            <person name="Chen Z."/>
            <person name="Gurr S.J."/>
            <person name="Heiman D."/>
            <person name="Heitman J."/>
            <person name="Kosti I."/>
            <person name="Rossi A."/>
            <person name="Saif S."/>
            <person name="Samalova M."/>
            <person name="Saunders C.W."/>
            <person name="Shea T."/>
            <person name="Summerbell R.C."/>
            <person name="Xu J."/>
            <person name="Young S."/>
            <person name="Zeng Q."/>
            <person name="Birren B.W."/>
            <person name="Cuomo C.A."/>
            <person name="White T.C."/>
        </authorList>
    </citation>
    <scope>NUCLEOTIDE SEQUENCE [LARGE SCALE GENOMIC DNA]</scope>
    <source>
        <strain evidence="11">ATCC MYA-4605 / CBS 113480</strain>
    </source>
</reference>
<keyword evidence="3 7" id="KW-1133">Transmembrane helix</keyword>
<dbReference type="GO" id="GO:0016020">
    <property type="term" value="C:membrane"/>
    <property type="evidence" value="ECO:0007669"/>
    <property type="project" value="UniProtKB-SubCell"/>
</dbReference>
<protein>
    <submittedName>
        <fullName evidence="10">Pheromone-regulated membrane protein 10</fullName>
    </submittedName>
</protein>
<sequence length="903" mass="98093">MADWPRQTSHFHNNSFASRNYTTPNSQQQSQQDQSPIISPRLGPTIHVSDMSNISDDNDTRGGPSNRVQFTLGPEGSDSSVEDIPLRDDTDDYFFPEPQVPPFVHRPSPPTFKSSDFIPIYANQGPLSERSSPVTTPIESPIGSPGDTSATIPTLRSSPKAADDSSKIKNRAIQTAYEKAQNLASQVRRTSFFHRRRKSDEESLSEDPALPCHEGRHVSMSIRRSRSGSNATYDHEKDRTRRFTLRAEEANDIVNNIRAKVEPNSRRHYSIDTLSSGAESPPPVQHGRSILTDILRLGQLRESGENRTPQQHMPTPQGNTPPLLTPLSGLGSGKTSPGRTTPRPKWYEKNKNPSALSLHTLGSEATLAGGSGPGSAGRPELKRSRSSGLMFNAVKKIRNKPRLEDEIRLTVHIAETISRQKYLEKLCEALMAYGAPTHRLEESLRMTSRVLELDAQFLYLPGCMFVSFNDSSTHTTSLKLQRCEQGVDLGKLQDVHQIYKDVVHDMIGVEEAMQLLDEVKAEKPRYNVLMLILLFGLASAAVGPFAFTGRVIDLPISFALGCILGALKYIAVPRSRLYANIFELTAALLLSFLSRAFGSIRYGPDDNRLFCFPALAQSSIALILPGFMVLCSSLELQSQNILAGSVRLVYAIIYSLVLGFGMMLGTTFYGKIDHNASSAYVCPNSSGRNEYAHNFPAVIAFTICLTLINQAKWKQVPIMALFSFVGYLVNFFTSKAFPHNLQIANCMGAFAIGIMGNLYSRLGHGLAAAAMLPGILVQVPSGLAASGSLVSGLAFANQASSGSNTAVNETMSTATSTIASATTAATTAIASALAGHPGSPGNTGDAAFQDLAARIGSSKVYGDVVFDLAYAMIQVSISTTVGLFLAALIIYPEGKRRSELFSF</sequence>
<feature type="transmembrane region" description="Helical" evidence="7">
    <location>
        <begin position="868"/>
        <end position="891"/>
    </location>
</feature>
<evidence type="ECO:0000256" key="5">
    <source>
        <dbReference type="ARBA" id="ARBA00034125"/>
    </source>
</evidence>
<evidence type="ECO:0000256" key="2">
    <source>
        <dbReference type="ARBA" id="ARBA00022692"/>
    </source>
</evidence>
<feature type="transmembrane region" description="Helical" evidence="7">
    <location>
        <begin position="716"/>
        <end position="733"/>
    </location>
</feature>
<evidence type="ECO:0000259" key="9">
    <source>
        <dbReference type="Pfam" id="PF12821"/>
    </source>
</evidence>
<dbReference type="PANTHER" id="PTHR31082:SF4">
    <property type="entry name" value="PHEROMONE-REGULATED MEMBRANE PROTEIN 10"/>
    <property type="match status" value="1"/>
</dbReference>
<dbReference type="GeneID" id="9222417"/>
<dbReference type="HOGENOM" id="CLU_007078_2_2_1"/>
<keyword evidence="4 7" id="KW-0472">Membrane</keyword>
<dbReference type="EMBL" id="DS995706">
    <property type="protein sequence ID" value="EEQ33786.1"/>
    <property type="molecule type" value="Genomic_DNA"/>
</dbReference>
<feature type="transmembrane region" description="Helical" evidence="7">
    <location>
        <begin position="739"/>
        <end position="759"/>
    </location>
</feature>
<feature type="transmembrane region" description="Helical" evidence="7">
    <location>
        <begin position="577"/>
        <end position="594"/>
    </location>
</feature>
<feature type="transmembrane region" description="Helical" evidence="7">
    <location>
        <begin position="528"/>
        <end position="546"/>
    </location>
</feature>
<dbReference type="OMA" id="IANCMGA"/>
<feature type="region of interest" description="Disordered" evidence="6">
    <location>
        <begin position="194"/>
        <end position="239"/>
    </location>
</feature>
<feature type="transmembrane region" description="Helical" evidence="7">
    <location>
        <begin position="648"/>
        <end position="671"/>
    </location>
</feature>
<organism evidence="10 11">
    <name type="scientific">Arthroderma otae (strain ATCC MYA-4605 / CBS 113480)</name>
    <name type="common">Microsporum canis</name>
    <dbReference type="NCBI Taxonomy" id="554155"/>
    <lineage>
        <taxon>Eukaryota</taxon>
        <taxon>Fungi</taxon>
        <taxon>Dikarya</taxon>
        <taxon>Ascomycota</taxon>
        <taxon>Pezizomycotina</taxon>
        <taxon>Eurotiomycetes</taxon>
        <taxon>Eurotiomycetidae</taxon>
        <taxon>Onygenales</taxon>
        <taxon>Arthrodermataceae</taxon>
        <taxon>Microsporum</taxon>
    </lineage>
</organism>
<feature type="region of interest" description="Disordered" evidence="6">
    <location>
        <begin position="1"/>
        <end position="84"/>
    </location>
</feature>
<feature type="compositionally biased region" description="Polar residues" evidence="6">
    <location>
        <begin position="146"/>
        <end position="157"/>
    </location>
</feature>
<feature type="region of interest" description="Disordered" evidence="6">
    <location>
        <begin position="304"/>
        <end position="350"/>
    </location>
</feature>
<dbReference type="RefSeq" id="XP_002844641.1">
    <property type="nucleotide sequence ID" value="XM_002844595.1"/>
</dbReference>
<evidence type="ECO:0000256" key="4">
    <source>
        <dbReference type="ARBA" id="ARBA00023136"/>
    </source>
</evidence>
<dbReference type="VEuPathDB" id="FungiDB:MCYG_06605"/>
<gene>
    <name evidence="10" type="ORF">MCYG_06605</name>
</gene>
<feature type="transmembrane region" description="Helical" evidence="7">
    <location>
        <begin position="614"/>
        <end position="636"/>
    </location>
</feature>
<comment type="similarity">
    <text evidence="5">Belongs to the ThrE exporter (TC 2.A.79) family.</text>
</comment>
<feature type="compositionally biased region" description="Low complexity" evidence="6">
    <location>
        <begin position="26"/>
        <end position="40"/>
    </location>
</feature>
<evidence type="ECO:0000313" key="11">
    <source>
        <dbReference type="Proteomes" id="UP000002035"/>
    </source>
</evidence>
<evidence type="ECO:0000313" key="10">
    <source>
        <dbReference type="EMBL" id="EEQ33786.1"/>
    </source>
</evidence>
<feature type="domain" description="Threonine/serine exporter-like N-terminal" evidence="8">
    <location>
        <begin position="423"/>
        <end position="668"/>
    </location>
</feature>
<dbReference type="InterPro" id="IPR024528">
    <property type="entry name" value="ThrE_2"/>
</dbReference>
<dbReference type="OrthoDB" id="413008at2759"/>
<keyword evidence="11" id="KW-1185">Reference proteome</keyword>
<evidence type="ECO:0000259" key="8">
    <source>
        <dbReference type="Pfam" id="PF06738"/>
    </source>
</evidence>
<dbReference type="STRING" id="554155.C5FV52"/>
<proteinExistence type="inferred from homology"/>
<evidence type="ECO:0000256" key="1">
    <source>
        <dbReference type="ARBA" id="ARBA00004141"/>
    </source>
</evidence>
<name>C5FV52_ARTOC</name>
<feature type="region of interest" description="Disordered" evidence="6">
    <location>
        <begin position="364"/>
        <end position="384"/>
    </location>
</feature>
<accession>C5FV52</accession>
<evidence type="ECO:0000256" key="7">
    <source>
        <dbReference type="SAM" id="Phobius"/>
    </source>
</evidence>
<dbReference type="Proteomes" id="UP000002035">
    <property type="component" value="Unassembled WGS sequence"/>
</dbReference>
<feature type="compositionally biased region" description="Polar residues" evidence="6">
    <location>
        <begin position="1"/>
        <end position="25"/>
    </location>
</feature>
<dbReference type="Pfam" id="PF06738">
    <property type="entry name" value="ThrE"/>
    <property type="match status" value="1"/>
</dbReference>
<feature type="compositionally biased region" description="Low complexity" evidence="6">
    <location>
        <begin position="320"/>
        <end position="338"/>
    </location>
</feature>
<dbReference type="InterPro" id="IPR051361">
    <property type="entry name" value="ThrE/Ser_Exporter"/>
</dbReference>